<evidence type="ECO:0000259" key="6">
    <source>
        <dbReference type="Pfam" id="PF01370"/>
    </source>
</evidence>
<comment type="cofactor">
    <cofactor evidence="1">
        <name>NAD(+)</name>
        <dbReference type="ChEBI" id="CHEBI:57540"/>
    </cofactor>
</comment>
<keyword evidence="9" id="KW-1185">Reference proteome</keyword>
<sequence length="340" mass="37300">MFARGFSSVDWERLRGKRLFVTGGTGFVGCWLLEGLLWGNRQFQLDMAIDLLTRTPSRFRDKAPHLAEDPAICLIRGDVSDLTAVRGAYDRVIHAAADVGSPSTNPLDMYEAIVNGTRQAVELASRSSASRFLYLSSGAVYGPQPATIPYIPESYTGAPPLDRPASAYAQAKRASEWMVSTLCSQRSITWISARIFALTGPYIPLDGHFAMSNFLSDIVRQRPIKVKGGTGVRSYLYGADLALWLIALLTRDQARGTYNVGSQSAVTILDMARQLSMLAYGEPRLDVEECGAESLAGSQRYVPDVARATTTLGLQQYTDLDNALKHSIAWARLQSDRLSH</sequence>
<evidence type="ECO:0000313" key="7">
    <source>
        <dbReference type="EMBL" id="ANN69913.1"/>
    </source>
</evidence>
<dbReference type="GO" id="GO:0048040">
    <property type="term" value="F:UDP-glucuronate decarboxylase activity"/>
    <property type="evidence" value="ECO:0007669"/>
    <property type="project" value="TreeGrafter"/>
</dbReference>
<evidence type="ECO:0000256" key="3">
    <source>
        <dbReference type="ARBA" id="ARBA00023027"/>
    </source>
</evidence>
<keyword evidence="5" id="KW-0472">Membrane</keyword>
<evidence type="ECO:0000313" key="9">
    <source>
        <dbReference type="Proteomes" id="UP000091897"/>
    </source>
</evidence>
<dbReference type="GO" id="GO:0070403">
    <property type="term" value="F:NAD+ binding"/>
    <property type="evidence" value="ECO:0007669"/>
    <property type="project" value="InterPro"/>
</dbReference>
<feature type="transmembrane region" description="Helical" evidence="5">
    <location>
        <begin position="20"/>
        <end position="39"/>
    </location>
</feature>
<dbReference type="AlphaFoldDB" id="A0A193FRI6"/>
<dbReference type="EMBL" id="CP016170">
    <property type="protein sequence ID" value="ANN69913.1"/>
    <property type="molecule type" value="Genomic_DNA"/>
</dbReference>
<dbReference type="PANTHER" id="PTHR43078:SF6">
    <property type="entry name" value="UDP-GLUCURONIC ACID DECARBOXYLASE 1"/>
    <property type="match status" value="1"/>
</dbReference>
<dbReference type="Pfam" id="PF01370">
    <property type="entry name" value="Epimerase"/>
    <property type="match status" value="1"/>
</dbReference>
<evidence type="ECO:0000313" key="10">
    <source>
        <dbReference type="Proteomes" id="UP000092213"/>
    </source>
</evidence>
<evidence type="ECO:0000256" key="1">
    <source>
        <dbReference type="ARBA" id="ARBA00001911"/>
    </source>
</evidence>
<feature type="domain" description="NAD-dependent epimerase/dehydratase" evidence="6">
    <location>
        <begin position="20"/>
        <end position="261"/>
    </location>
</feature>
<dbReference type="Gene3D" id="3.40.50.720">
    <property type="entry name" value="NAD(P)-binding Rossmann-like Domain"/>
    <property type="match status" value="1"/>
</dbReference>
<keyword evidence="4" id="KW-0456">Lyase</keyword>
<dbReference type="PROSITE" id="PS51257">
    <property type="entry name" value="PROKAR_LIPOPROTEIN"/>
    <property type="match status" value="1"/>
</dbReference>
<dbReference type="SUPFAM" id="SSF51735">
    <property type="entry name" value="NAD(P)-binding Rossmann-fold domains"/>
    <property type="match status" value="1"/>
</dbReference>
<accession>A0A193FRI6</accession>
<evidence type="ECO:0000313" key="8">
    <source>
        <dbReference type="EMBL" id="ANN75063.1"/>
    </source>
</evidence>
<dbReference type="EMBL" id="CP016171">
    <property type="protein sequence ID" value="ANN75063.1"/>
    <property type="molecule type" value="Genomic_DNA"/>
</dbReference>
<reference evidence="9 10" key="1">
    <citation type="submission" date="2016-06" db="EMBL/GenBank/DDBJ databases">
        <title>Complete genome sequences of Bordetella bronchialis and Bordetella flabilis.</title>
        <authorList>
            <person name="LiPuma J.J."/>
            <person name="Spilker T."/>
        </authorList>
    </citation>
    <scope>NUCLEOTIDE SEQUENCE [LARGE SCALE GENOMIC DNA]</scope>
    <source>
        <strain evidence="8 10">AU17976</strain>
        <strain evidence="7 9">AU3182</strain>
    </source>
</reference>
<dbReference type="InterPro" id="IPR036291">
    <property type="entry name" value="NAD(P)-bd_dom_sf"/>
</dbReference>
<dbReference type="InterPro" id="IPR044516">
    <property type="entry name" value="UXS-like"/>
</dbReference>
<dbReference type="PANTHER" id="PTHR43078">
    <property type="entry name" value="UDP-GLUCURONIC ACID DECARBOXYLASE-RELATED"/>
    <property type="match status" value="1"/>
</dbReference>
<dbReference type="KEGG" id="bbro:BAU06_24815"/>
<proteinExistence type="predicted"/>
<keyword evidence="5" id="KW-0812">Transmembrane</keyword>
<evidence type="ECO:0000256" key="2">
    <source>
        <dbReference type="ARBA" id="ARBA00022793"/>
    </source>
</evidence>
<dbReference type="Proteomes" id="UP000092213">
    <property type="component" value="Chromosome"/>
</dbReference>
<evidence type="ECO:0000256" key="4">
    <source>
        <dbReference type="ARBA" id="ARBA00023239"/>
    </source>
</evidence>
<dbReference type="Proteomes" id="UP000091897">
    <property type="component" value="Chromosome"/>
</dbReference>
<gene>
    <name evidence="7" type="ORF">BAU06_24815</name>
    <name evidence="8" type="ORF">BAU08_25390</name>
</gene>
<evidence type="ECO:0000256" key="5">
    <source>
        <dbReference type="SAM" id="Phobius"/>
    </source>
</evidence>
<dbReference type="GO" id="GO:0005737">
    <property type="term" value="C:cytoplasm"/>
    <property type="evidence" value="ECO:0007669"/>
    <property type="project" value="TreeGrafter"/>
</dbReference>
<keyword evidence="2" id="KW-0210">Decarboxylase</keyword>
<name>A0A193FRI6_9BORD</name>
<protein>
    <recommendedName>
        <fullName evidence="6">NAD-dependent epimerase/dehydratase domain-containing protein</fullName>
    </recommendedName>
</protein>
<dbReference type="GO" id="GO:0042732">
    <property type="term" value="P:D-xylose metabolic process"/>
    <property type="evidence" value="ECO:0007669"/>
    <property type="project" value="InterPro"/>
</dbReference>
<dbReference type="InterPro" id="IPR001509">
    <property type="entry name" value="Epimerase_deHydtase"/>
</dbReference>
<keyword evidence="3" id="KW-0520">NAD</keyword>
<dbReference type="STRING" id="463025.BAU08_25390"/>
<keyword evidence="5" id="KW-1133">Transmembrane helix</keyword>
<organism evidence="8 10">
    <name type="scientific">Bordetella bronchialis</name>
    <dbReference type="NCBI Taxonomy" id="463025"/>
    <lineage>
        <taxon>Bacteria</taxon>
        <taxon>Pseudomonadati</taxon>
        <taxon>Pseudomonadota</taxon>
        <taxon>Betaproteobacteria</taxon>
        <taxon>Burkholderiales</taxon>
        <taxon>Alcaligenaceae</taxon>
        <taxon>Bordetella</taxon>
    </lineage>
</organism>